<dbReference type="GO" id="GO:0004523">
    <property type="term" value="F:RNA-DNA hybrid ribonuclease activity"/>
    <property type="evidence" value="ECO:0007669"/>
    <property type="project" value="InterPro"/>
</dbReference>
<reference evidence="2" key="1">
    <citation type="submission" date="2023-03" db="EMBL/GenBank/DDBJ databases">
        <title>Massive genome expansion in bonnet fungi (Mycena s.s.) driven by repeated elements and novel gene families across ecological guilds.</title>
        <authorList>
            <consortium name="Lawrence Berkeley National Laboratory"/>
            <person name="Harder C.B."/>
            <person name="Miyauchi S."/>
            <person name="Viragh M."/>
            <person name="Kuo A."/>
            <person name="Thoen E."/>
            <person name="Andreopoulos B."/>
            <person name="Lu D."/>
            <person name="Skrede I."/>
            <person name="Drula E."/>
            <person name="Henrissat B."/>
            <person name="Morin E."/>
            <person name="Kohler A."/>
            <person name="Barry K."/>
            <person name="LaButti K."/>
            <person name="Morin E."/>
            <person name="Salamov A."/>
            <person name="Lipzen A."/>
            <person name="Mereny Z."/>
            <person name="Hegedus B."/>
            <person name="Baldrian P."/>
            <person name="Stursova M."/>
            <person name="Weitz H."/>
            <person name="Taylor A."/>
            <person name="Grigoriev I.V."/>
            <person name="Nagy L.G."/>
            <person name="Martin F."/>
            <person name="Kauserud H."/>
        </authorList>
    </citation>
    <scope>NUCLEOTIDE SEQUENCE</scope>
    <source>
        <strain evidence="2">9144</strain>
    </source>
</reference>
<feature type="domain" description="RNase H type-1" evidence="1">
    <location>
        <begin position="1"/>
        <end position="24"/>
    </location>
</feature>
<comment type="caution">
    <text evidence="2">The sequence shown here is derived from an EMBL/GenBank/DDBJ whole genome shotgun (WGS) entry which is preliminary data.</text>
</comment>
<dbReference type="AlphaFoldDB" id="A0AAD6V8X2"/>
<dbReference type="InterPro" id="IPR002156">
    <property type="entry name" value="RNaseH_domain"/>
</dbReference>
<sequence length="182" mass="19854">MWTPAHIGTVGNELTDDAAKEATTRDPDPSLFLSLTSIRRHIHLLTLSSWDARWKVSKTGAALRAVDKSSPSHIPAPLYSSPSLSRKTSSSISQLRTGFTFLNADRAKSGFIDSAACEACGDPFETRAHFLLECQAWEPARQQLYIASRSAGIPGSLYVAPLLSHPKLLKALGKFVEATDRF</sequence>
<dbReference type="PROSITE" id="PS50879">
    <property type="entry name" value="RNASE_H_1"/>
    <property type="match status" value="1"/>
</dbReference>
<protein>
    <recommendedName>
        <fullName evidence="1">RNase H type-1 domain-containing protein</fullName>
    </recommendedName>
</protein>
<keyword evidence="3" id="KW-1185">Reference proteome</keyword>
<proteinExistence type="predicted"/>
<dbReference type="EMBL" id="JARJCW010000041">
    <property type="protein sequence ID" value="KAJ7206091.1"/>
    <property type="molecule type" value="Genomic_DNA"/>
</dbReference>
<gene>
    <name evidence="2" type="ORF">GGX14DRAFT_367534</name>
</gene>
<evidence type="ECO:0000259" key="1">
    <source>
        <dbReference type="PROSITE" id="PS50879"/>
    </source>
</evidence>
<accession>A0AAD6V8X2</accession>
<organism evidence="2 3">
    <name type="scientific">Mycena pura</name>
    <dbReference type="NCBI Taxonomy" id="153505"/>
    <lineage>
        <taxon>Eukaryota</taxon>
        <taxon>Fungi</taxon>
        <taxon>Dikarya</taxon>
        <taxon>Basidiomycota</taxon>
        <taxon>Agaricomycotina</taxon>
        <taxon>Agaricomycetes</taxon>
        <taxon>Agaricomycetidae</taxon>
        <taxon>Agaricales</taxon>
        <taxon>Marasmiineae</taxon>
        <taxon>Mycenaceae</taxon>
        <taxon>Mycena</taxon>
    </lineage>
</organism>
<dbReference type="Proteomes" id="UP001219525">
    <property type="component" value="Unassembled WGS sequence"/>
</dbReference>
<evidence type="ECO:0000313" key="2">
    <source>
        <dbReference type="EMBL" id="KAJ7206091.1"/>
    </source>
</evidence>
<evidence type="ECO:0000313" key="3">
    <source>
        <dbReference type="Proteomes" id="UP001219525"/>
    </source>
</evidence>
<dbReference type="GO" id="GO:0003676">
    <property type="term" value="F:nucleic acid binding"/>
    <property type="evidence" value="ECO:0007669"/>
    <property type="project" value="InterPro"/>
</dbReference>
<name>A0AAD6V8X2_9AGAR</name>